<evidence type="ECO:0000256" key="1">
    <source>
        <dbReference type="SAM" id="Coils"/>
    </source>
</evidence>
<organism evidence="3">
    <name type="scientific">viral metagenome</name>
    <dbReference type="NCBI Taxonomy" id="1070528"/>
    <lineage>
        <taxon>unclassified sequences</taxon>
        <taxon>metagenomes</taxon>
        <taxon>organismal metagenomes</taxon>
    </lineage>
</organism>
<dbReference type="InterPro" id="IPR035979">
    <property type="entry name" value="RBD_domain_sf"/>
</dbReference>
<accession>A0A6C0CKG8</accession>
<feature type="coiled-coil region" evidence="1">
    <location>
        <begin position="112"/>
        <end position="139"/>
    </location>
</feature>
<dbReference type="AlphaFoldDB" id="A0A6C0CKG8"/>
<proteinExistence type="predicted"/>
<dbReference type="EMBL" id="MN739452">
    <property type="protein sequence ID" value="QHT05276.1"/>
    <property type="molecule type" value="Genomic_DNA"/>
</dbReference>
<reference evidence="3" key="1">
    <citation type="journal article" date="2020" name="Nature">
        <title>Giant virus diversity and host interactions through global metagenomics.</title>
        <authorList>
            <person name="Schulz F."/>
            <person name="Roux S."/>
            <person name="Paez-Espino D."/>
            <person name="Jungbluth S."/>
            <person name="Walsh D.A."/>
            <person name="Denef V.J."/>
            <person name="McMahon K.D."/>
            <person name="Konstantinidis K.T."/>
            <person name="Eloe-Fadrosh E.A."/>
            <person name="Kyrpides N.C."/>
            <person name="Woyke T."/>
        </authorList>
    </citation>
    <scope>NUCLEOTIDE SEQUENCE</scope>
    <source>
        <strain evidence="3">GVMAG-M-3300021375-17</strain>
    </source>
</reference>
<name>A0A6C0CKG8_9ZZZZ</name>
<dbReference type="SUPFAM" id="SSF54928">
    <property type="entry name" value="RNA-binding domain, RBD"/>
    <property type="match status" value="1"/>
</dbReference>
<evidence type="ECO:0000259" key="2">
    <source>
        <dbReference type="Pfam" id="PF00076"/>
    </source>
</evidence>
<dbReference type="Gene3D" id="3.30.70.330">
    <property type="match status" value="1"/>
</dbReference>
<dbReference type="GO" id="GO:0003723">
    <property type="term" value="F:RNA binding"/>
    <property type="evidence" value="ECO:0007669"/>
    <property type="project" value="InterPro"/>
</dbReference>
<protein>
    <recommendedName>
        <fullName evidence="2">RRM domain-containing protein</fullName>
    </recommendedName>
</protein>
<dbReference type="InterPro" id="IPR000504">
    <property type="entry name" value="RRM_dom"/>
</dbReference>
<evidence type="ECO:0000313" key="3">
    <source>
        <dbReference type="EMBL" id="QHT05276.1"/>
    </source>
</evidence>
<dbReference type="InterPro" id="IPR012677">
    <property type="entry name" value="Nucleotide-bd_a/b_plait_sf"/>
</dbReference>
<sequence length="146" mass="17052">MKITNSLFIPRISFSVSKEDLRQYFTKYGLVCRVDFVSFNNNNGVGRRVYIHYQWYNFQSDMEIAIVKNGQYEIQNEKLGSLKIFKNKNPVPFTELNLDQVAYNTIFIGDVVQEQNKKIENLESKIQALETLVESLTRNNKNSVDL</sequence>
<feature type="domain" description="RRM" evidence="2">
    <location>
        <begin position="7"/>
        <end position="46"/>
    </location>
</feature>
<dbReference type="CDD" id="cd00590">
    <property type="entry name" value="RRM_SF"/>
    <property type="match status" value="1"/>
</dbReference>
<keyword evidence="1" id="KW-0175">Coiled coil</keyword>
<dbReference type="Pfam" id="PF00076">
    <property type="entry name" value="RRM_1"/>
    <property type="match status" value="1"/>
</dbReference>